<accession>A0A1U7DIP4</accession>
<dbReference type="RefSeq" id="WP_076979862.1">
    <property type="nucleotide sequence ID" value="NZ_CP019124.1"/>
</dbReference>
<protein>
    <submittedName>
        <fullName evidence="2">Uncharacterized protein</fullName>
    </submittedName>
</protein>
<keyword evidence="3" id="KW-1185">Reference proteome</keyword>
<accession>A0A2M9DB53</accession>
<dbReference type="GO" id="GO:0004672">
    <property type="term" value="F:protein kinase activity"/>
    <property type="evidence" value="ECO:0007669"/>
    <property type="project" value="UniProtKB-ARBA"/>
</dbReference>
<evidence type="ECO:0000313" key="3">
    <source>
        <dbReference type="Proteomes" id="UP000187266"/>
    </source>
</evidence>
<dbReference type="STRING" id="1267768.BV394_09025"/>
<sequence length="109" mass="11473">MLNTIKFHELLRELGAGECRAVIAVFAEEAQETITQLGGAIGTPAAAQLCHGLRGAAEALGFDGLARLCLLHEDGKSTPPPEAAPDALGDCLQDSIRLAEAEIDRRRPA</sequence>
<dbReference type="Proteomes" id="UP000187266">
    <property type="component" value="Chromosome"/>
</dbReference>
<dbReference type="SUPFAM" id="SSF47226">
    <property type="entry name" value="Histidine-containing phosphotransfer domain, HPT domain"/>
    <property type="match status" value="1"/>
</dbReference>
<gene>
    <name evidence="2" type="ORF">BV394_09025</name>
</gene>
<dbReference type="GO" id="GO:0000160">
    <property type="term" value="P:phosphorelay signal transduction system"/>
    <property type="evidence" value="ECO:0007669"/>
    <property type="project" value="UniProtKB-KW"/>
</dbReference>
<name>A0A1U7DIP4_9RHOB</name>
<dbReference type="Pfam" id="PF01627">
    <property type="entry name" value="Hpt"/>
    <property type="match status" value="1"/>
</dbReference>
<dbReference type="AlphaFoldDB" id="A0A1U7DIP4"/>
<dbReference type="InterPro" id="IPR036641">
    <property type="entry name" value="HPT_dom_sf"/>
</dbReference>
<dbReference type="Gene3D" id="1.20.120.160">
    <property type="entry name" value="HPT domain"/>
    <property type="match status" value="1"/>
</dbReference>
<dbReference type="InterPro" id="IPR008207">
    <property type="entry name" value="Sig_transdc_His_kin_Hpt_dom"/>
</dbReference>
<dbReference type="EMBL" id="CP019124">
    <property type="protein sequence ID" value="APX89841.1"/>
    <property type="molecule type" value="Genomic_DNA"/>
</dbReference>
<proteinExistence type="predicted"/>
<evidence type="ECO:0000256" key="1">
    <source>
        <dbReference type="ARBA" id="ARBA00023012"/>
    </source>
</evidence>
<keyword evidence="1" id="KW-0902">Two-component regulatory system</keyword>
<evidence type="ECO:0000313" key="2">
    <source>
        <dbReference type="EMBL" id="APX89841.1"/>
    </source>
</evidence>
<reference evidence="2 3" key="1">
    <citation type="submission" date="2017-01" db="EMBL/GenBank/DDBJ databases">
        <title>Genomic analysis of Xuhuaishuia manganoxidans DY6-4.</title>
        <authorList>
            <person name="Wang X."/>
        </authorList>
    </citation>
    <scope>NUCLEOTIDE SEQUENCE [LARGE SCALE GENOMIC DNA]</scope>
    <source>
        <strain evidence="2 3">DY6-4</strain>
    </source>
</reference>
<organism evidence="2 3">
    <name type="scientific">Brevirhabdus pacifica</name>
    <dbReference type="NCBI Taxonomy" id="1267768"/>
    <lineage>
        <taxon>Bacteria</taxon>
        <taxon>Pseudomonadati</taxon>
        <taxon>Pseudomonadota</taxon>
        <taxon>Alphaproteobacteria</taxon>
        <taxon>Rhodobacterales</taxon>
        <taxon>Paracoccaceae</taxon>
        <taxon>Brevirhabdus</taxon>
    </lineage>
</organism>